<feature type="chain" id="PRO_5045534629" evidence="2">
    <location>
        <begin position="26"/>
        <end position="324"/>
    </location>
</feature>
<keyword evidence="4" id="KW-1185">Reference proteome</keyword>
<dbReference type="InterPro" id="IPR005064">
    <property type="entry name" value="BUG"/>
</dbReference>
<dbReference type="EMBL" id="JBHSBV010000003">
    <property type="protein sequence ID" value="MFC4201236.1"/>
    <property type="molecule type" value="Genomic_DNA"/>
</dbReference>
<evidence type="ECO:0000313" key="4">
    <source>
        <dbReference type="Proteomes" id="UP001595848"/>
    </source>
</evidence>
<accession>A0ABV8NWB1</accession>
<comment type="similarity">
    <text evidence="1">Belongs to the UPF0065 (bug) family.</text>
</comment>
<gene>
    <name evidence="3" type="ORF">ACFOY1_09745</name>
</gene>
<feature type="signal peptide" evidence="2">
    <location>
        <begin position="1"/>
        <end position="25"/>
    </location>
</feature>
<dbReference type="PANTHER" id="PTHR42928:SF5">
    <property type="entry name" value="BLR1237 PROTEIN"/>
    <property type="match status" value="1"/>
</dbReference>
<dbReference type="RefSeq" id="WP_217963403.1">
    <property type="nucleotide sequence ID" value="NZ_JAHTBN010000002.1"/>
</dbReference>
<name>A0ABV8NWB1_9BURK</name>
<dbReference type="PANTHER" id="PTHR42928">
    <property type="entry name" value="TRICARBOXYLATE-BINDING PROTEIN"/>
    <property type="match status" value="1"/>
</dbReference>
<dbReference type="Proteomes" id="UP001595848">
    <property type="component" value="Unassembled WGS sequence"/>
</dbReference>
<comment type="caution">
    <text evidence="3">The sequence shown here is derived from an EMBL/GenBank/DDBJ whole genome shotgun (WGS) entry which is preliminary data.</text>
</comment>
<protein>
    <submittedName>
        <fullName evidence="3">Bug family tripartite tricarboxylate transporter substrate binding protein</fullName>
    </submittedName>
</protein>
<dbReference type="CDD" id="cd13578">
    <property type="entry name" value="PBP2_Bug27"/>
    <property type="match status" value="1"/>
</dbReference>
<organism evidence="3 4">
    <name type="scientific">Candidimonas humi</name>
    <dbReference type="NCBI Taxonomy" id="683355"/>
    <lineage>
        <taxon>Bacteria</taxon>
        <taxon>Pseudomonadati</taxon>
        <taxon>Pseudomonadota</taxon>
        <taxon>Betaproteobacteria</taxon>
        <taxon>Burkholderiales</taxon>
        <taxon>Alcaligenaceae</taxon>
        <taxon>Candidimonas</taxon>
    </lineage>
</organism>
<dbReference type="Pfam" id="PF03401">
    <property type="entry name" value="TctC"/>
    <property type="match status" value="1"/>
</dbReference>
<sequence length="324" mass="34234">MKKSSFIKTGAVALAACALSAGATAASWPERPITLVVPFTPGGTTDMVARPLAQLLGDELGQSVIVDNRAGAGGTLGAGYAARAKPDGYTIFMSTIAHTIAPAIYKHLPYNFEKDFEPITVVASVPNILIVNKKLPVNSVQQLIDYAKKNPGQVNFGSAGIGSTEDMAGELFKSMTKTDLVHVPYKGGAPMMTDLISGQIQMAIETSGSAAAQIKAGTVHPLAVSTKTRSKFFPDLPTIDASGVPGYDFQTWYGILVPAGTPTAVRDKIYEATVKALKDPKLVKVFDTLGADPGGMKPAEFKTFIVDQTKKWGEIAKAVNMQKN</sequence>
<evidence type="ECO:0000256" key="2">
    <source>
        <dbReference type="SAM" id="SignalP"/>
    </source>
</evidence>
<evidence type="ECO:0000256" key="1">
    <source>
        <dbReference type="ARBA" id="ARBA00006987"/>
    </source>
</evidence>
<evidence type="ECO:0000313" key="3">
    <source>
        <dbReference type="EMBL" id="MFC4201236.1"/>
    </source>
</evidence>
<reference evidence="4" key="1">
    <citation type="journal article" date="2019" name="Int. J. Syst. Evol. Microbiol.">
        <title>The Global Catalogue of Microorganisms (GCM) 10K type strain sequencing project: providing services to taxonomists for standard genome sequencing and annotation.</title>
        <authorList>
            <consortium name="The Broad Institute Genomics Platform"/>
            <consortium name="The Broad Institute Genome Sequencing Center for Infectious Disease"/>
            <person name="Wu L."/>
            <person name="Ma J."/>
        </authorList>
    </citation>
    <scope>NUCLEOTIDE SEQUENCE [LARGE SCALE GENOMIC DNA]</scope>
    <source>
        <strain evidence="4">LMG 24813</strain>
    </source>
</reference>
<dbReference type="PIRSF" id="PIRSF017082">
    <property type="entry name" value="YflP"/>
    <property type="match status" value="1"/>
</dbReference>
<keyword evidence="2" id="KW-0732">Signal</keyword>
<proteinExistence type="inferred from homology"/>